<reference evidence="3" key="1">
    <citation type="submission" date="2013-08" db="EMBL/GenBank/DDBJ databases">
        <authorList>
            <person name="Mendez C."/>
            <person name="Richter M."/>
            <person name="Ferrer M."/>
            <person name="Sanchez J."/>
        </authorList>
    </citation>
    <scope>NUCLEOTIDE SEQUENCE</scope>
</reference>
<evidence type="ECO:0000256" key="1">
    <source>
        <dbReference type="ARBA" id="ARBA00010584"/>
    </source>
</evidence>
<gene>
    <name evidence="3" type="ORF">B2A_01138</name>
</gene>
<accession>T1BDF7</accession>
<dbReference type="PANTHER" id="PTHR46278">
    <property type="entry name" value="DEHYDROGENASE, PUTATIVE-RELATED"/>
    <property type="match status" value="1"/>
</dbReference>
<dbReference type="PANTHER" id="PTHR46278:SF2">
    <property type="entry name" value="ASPARTATE-SEMIALDEHYDE DEHYDROGENASE"/>
    <property type="match status" value="1"/>
</dbReference>
<sequence>LSDRAFPLHTLELVASPESEGAALPFRDRTLRIRSLDTFDFANVDLAFFAIDTALSERYVPKATDAGCLVIDNSRAFRMDPAVPLVVPEINAQTLTQGLARGLFANPNCSTIALAIVLKCLDDLAGLKRVEIATYQSVSGAGRAGLEGLSREAARRLNGLDIEPDPVFSGVPIAFNVIP</sequence>
<dbReference type="GO" id="GO:0046983">
    <property type="term" value="F:protein dimerization activity"/>
    <property type="evidence" value="ECO:0007669"/>
    <property type="project" value="InterPro"/>
</dbReference>
<evidence type="ECO:0000313" key="3">
    <source>
        <dbReference type="EMBL" id="EQD66523.1"/>
    </source>
</evidence>
<comment type="similarity">
    <text evidence="1">Belongs to the aspartate-semialdehyde dehydrogenase family.</text>
</comment>
<dbReference type="GO" id="GO:0051287">
    <property type="term" value="F:NAD binding"/>
    <property type="evidence" value="ECO:0007669"/>
    <property type="project" value="InterPro"/>
</dbReference>
<feature type="non-terminal residue" evidence="3">
    <location>
        <position position="1"/>
    </location>
</feature>
<dbReference type="Pfam" id="PF02774">
    <property type="entry name" value="Semialdhyde_dhC"/>
    <property type="match status" value="1"/>
</dbReference>
<organism evidence="3">
    <name type="scientific">mine drainage metagenome</name>
    <dbReference type="NCBI Taxonomy" id="410659"/>
    <lineage>
        <taxon>unclassified sequences</taxon>
        <taxon>metagenomes</taxon>
        <taxon>ecological metagenomes</taxon>
    </lineage>
</organism>
<dbReference type="EMBL" id="AUZZ01000854">
    <property type="protein sequence ID" value="EQD66523.1"/>
    <property type="molecule type" value="Genomic_DNA"/>
</dbReference>
<name>T1BDF7_9ZZZZ</name>
<dbReference type="Pfam" id="PF01118">
    <property type="entry name" value="Semialdhyde_dh"/>
    <property type="match status" value="1"/>
</dbReference>
<dbReference type="Gene3D" id="3.40.50.720">
    <property type="entry name" value="NAD(P)-binding Rossmann-like Domain"/>
    <property type="match status" value="1"/>
</dbReference>
<dbReference type="InterPro" id="IPR000534">
    <property type="entry name" value="Semialdehyde_DH_NAD-bd"/>
</dbReference>
<dbReference type="InterPro" id="IPR036291">
    <property type="entry name" value="NAD(P)-bd_dom_sf"/>
</dbReference>
<dbReference type="GO" id="GO:0008652">
    <property type="term" value="P:amino acid biosynthetic process"/>
    <property type="evidence" value="ECO:0007669"/>
    <property type="project" value="InterPro"/>
</dbReference>
<dbReference type="InterPro" id="IPR012280">
    <property type="entry name" value="Semialdhyde_DH_dimer_dom"/>
</dbReference>
<dbReference type="GO" id="GO:0016620">
    <property type="term" value="F:oxidoreductase activity, acting on the aldehyde or oxo group of donors, NAD or NADP as acceptor"/>
    <property type="evidence" value="ECO:0007669"/>
    <property type="project" value="InterPro"/>
</dbReference>
<feature type="domain" description="Semialdehyde dehydrogenase NAD-binding" evidence="2">
    <location>
        <begin position="1"/>
        <end position="98"/>
    </location>
</feature>
<feature type="non-terminal residue" evidence="3">
    <location>
        <position position="179"/>
    </location>
</feature>
<proteinExistence type="inferred from homology"/>
<evidence type="ECO:0000259" key="2">
    <source>
        <dbReference type="SMART" id="SM00859"/>
    </source>
</evidence>
<dbReference type="Gene3D" id="3.30.360.10">
    <property type="entry name" value="Dihydrodipicolinate Reductase, domain 2"/>
    <property type="match status" value="1"/>
</dbReference>
<dbReference type="SUPFAM" id="SSF51735">
    <property type="entry name" value="NAD(P)-binding Rossmann-fold domains"/>
    <property type="match status" value="1"/>
</dbReference>
<comment type="caution">
    <text evidence="3">The sequence shown here is derived from an EMBL/GenBank/DDBJ whole genome shotgun (WGS) entry which is preliminary data.</text>
</comment>
<protein>
    <submittedName>
        <fullName evidence="3">Aspartate-semialdehyde dehydrogenase</fullName>
    </submittedName>
</protein>
<reference evidence="3" key="2">
    <citation type="journal article" date="2014" name="ISME J.">
        <title>Microbial stratification in low pH oxic and suboxic macroscopic growths along an acid mine drainage.</title>
        <authorList>
            <person name="Mendez-Garcia C."/>
            <person name="Mesa V."/>
            <person name="Sprenger R.R."/>
            <person name="Richter M."/>
            <person name="Diez M.S."/>
            <person name="Solano J."/>
            <person name="Bargiela R."/>
            <person name="Golyshina O.V."/>
            <person name="Manteca A."/>
            <person name="Ramos J.L."/>
            <person name="Gallego J.R."/>
            <person name="Llorente I."/>
            <person name="Martins Dos Santos V.A."/>
            <person name="Jensen O.N."/>
            <person name="Pelaez A.I."/>
            <person name="Sanchez J."/>
            <person name="Ferrer M."/>
        </authorList>
    </citation>
    <scope>NUCLEOTIDE SEQUENCE</scope>
</reference>
<dbReference type="AlphaFoldDB" id="T1BDF7"/>
<dbReference type="SMART" id="SM00859">
    <property type="entry name" value="Semialdhyde_dh"/>
    <property type="match status" value="1"/>
</dbReference>